<evidence type="ECO:0000313" key="1">
    <source>
        <dbReference type="EMBL" id="CAB4132652.1"/>
    </source>
</evidence>
<organism evidence="1">
    <name type="scientific">uncultured Caudovirales phage</name>
    <dbReference type="NCBI Taxonomy" id="2100421"/>
    <lineage>
        <taxon>Viruses</taxon>
        <taxon>Duplodnaviria</taxon>
        <taxon>Heunggongvirae</taxon>
        <taxon>Uroviricota</taxon>
        <taxon>Caudoviricetes</taxon>
        <taxon>Peduoviridae</taxon>
        <taxon>Maltschvirus</taxon>
        <taxon>Maltschvirus maltsch</taxon>
    </lineage>
</organism>
<dbReference type="GO" id="GO:0016811">
    <property type="term" value="F:hydrolase activity, acting on carbon-nitrogen (but not peptide) bonds, in linear amides"/>
    <property type="evidence" value="ECO:0007669"/>
    <property type="project" value="InterPro"/>
</dbReference>
<dbReference type="Gene3D" id="3.40.50.880">
    <property type="match status" value="1"/>
</dbReference>
<dbReference type="SUPFAM" id="SSF52317">
    <property type="entry name" value="Class I glutamine amidotransferase-like"/>
    <property type="match status" value="1"/>
</dbReference>
<dbReference type="EMBL" id="LR796267">
    <property type="protein sequence ID" value="CAB4132652.1"/>
    <property type="molecule type" value="Genomic_DNA"/>
</dbReference>
<name>A0A6J5LGJ3_9CAUD</name>
<dbReference type="PROSITE" id="PS51273">
    <property type="entry name" value="GATASE_TYPE_1"/>
    <property type="match status" value="1"/>
</dbReference>
<dbReference type="InterPro" id="IPR044668">
    <property type="entry name" value="PuuD-like"/>
</dbReference>
<protein>
    <submittedName>
        <fullName evidence="1">Peptidase C26</fullName>
    </submittedName>
</protein>
<sequence length="225" mass="25774">MPTLAYSPFGNGHSIYPFDELFDNQVDAYVNGFNGVDAFLLWGGTDIHPSFYNESPHRFNQAPAFPSERDMWEWNAMKACKAKGIPIIGVCRGAQFMCAFAGGKLIQHVSGHDRGYHSVVTSEGKMFEVTSAHHQMLDLTDTEHELIAWTPSNLSAVYYGEKNETPKHLLYQMREAKFKEPEIVYFPEFNGLAIQGHPEWADLKEEFVQETNRLVVEYLFNEKWK</sequence>
<dbReference type="InterPro" id="IPR011697">
    <property type="entry name" value="Peptidase_C26"/>
</dbReference>
<reference evidence="1" key="1">
    <citation type="submission" date="2020-04" db="EMBL/GenBank/DDBJ databases">
        <authorList>
            <person name="Chiriac C."/>
            <person name="Salcher M."/>
            <person name="Ghai R."/>
            <person name="Kavagutti S V."/>
        </authorList>
    </citation>
    <scope>NUCLEOTIDE SEQUENCE</scope>
</reference>
<proteinExistence type="predicted"/>
<gene>
    <name evidence="1" type="ORF">UFOVP248_62</name>
</gene>
<dbReference type="PANTHER" id="PTHR43235:SF1">
    <property type="entry name" value="GLUTAMINE AMIDOTRANSFERASE PB2B2.05-RELATED"/>
    <property type="match status" value="1"/>
</dbReference>
<dbReference type="PANTHER" id="PTHR43235">
    <property type="entry name" value="GLUTAMINE AMIDOTRANSFERASE PB2B2.05-RELATED"/>
    <property type="match status" value="1"/>
</dbReference>
<dbReference type="InterPro" id="IPR029062">
    <property type="entry name" value="Class_I_gatase-like"/>
</dbReference>
<accession>A0A6J5LGJ3</accession>
<dbReference type="Pfam" id="PF07722">
    <property type="entry name" value="Peptidase_C26"/>
    <property type="match status" value="1"/>
</dbReference>